<feature type="repeat" description="ANK" evidence="4">
    <location>
        <begin position="713"/>
        <end position="745"/>
    </location>
</feature>
<dbReference type="InterPro" id="IPR036770">
    <property type="entry name" value="Ankyrin_rpt-contain_sf"/>
</dbReference>
<evidence type="ECO:0000256" key="4">
    <source>
        <dbReference type="PROSITE-ProRule" id="PRU00023"/>
    </source>
</evidence>
<dbReference type="Gene3D" id="1.25.40.20">
    <property type="entry name" value="Ankyrin repeat-containing domain"/>
    <property type="match status" value="1"/>
</dbReference>
<dbReference type="CDD" id="cd13250">
    <property type="entry name" value="PH_ACAP"/>
    <property type="match status" value="1"/>
</dbReference>
<dbReference type="FunFam" id="2.30.29.30:FF:000384">
    <property type="entry name" value="Uncharacterized protein, isoform A"/>
    <property type="match status" value="1"/>
</dbReference>
<feature type="domain" description="Arf-GAP" evidence="8">
    <location>
        <begin position="473"/>
        <end position="591"/>
    </location>
</feature>
<dbReference type="InterPro" id="IPR002110">
    <property type="entry name" value="Ankyrin_rpt"/>
</dbReference>
<dbReference type="InterPro" id="IPR004148">
    <property type="entry name" value="BAR_dom"/>
</dbReference>
<dbReference type="Pfam" id="PF00169">
    <property type="entry name" value="PH"/>
    <property type="match status" value="1"/>
</dbReference>
<evidence type="ECO:0000259" key="8">
    <source>
        <dbReference type="PROSITE" id="PS50115"/>
    </source>
</evidence>
<dbReference type="SUPFAM" id="SSF103657">
    <property type="entry name" value="BAR/IMD domain-like"/>
    <property type="match status" value="1"/>
</dbReference>
<dbReference type="PRINTS" id="PR00405">
    <property type="entry name" value="REVINTRACTNG"/>
</dbReference>
<feature type="compositionally biased region" description="Low complexity" evidence="6">
    <location>
        <begin position="15"/>
        <end position="31"/>
    </location>
</feature>
<dbReference type="EMBL" id="CATQJA010002614">
    <property type="protein sequence ID" value="CAJ0573149.1"/>
    <property type="molecule type" value="Genomic_DNA"/>
</dbReference>
<dbReference type="Proteomes" id="UP001177023">
    <property type="component" value="Unassembled WGS sequence"/>
</dbReference>
<keyword evidence="4" id="KW-0040">ANK repeat</keyword>
<dbReference type="Gene3D" id="2.30.29.30">
    <property type="entry name" value="Pleckstrin-homology domain (PH domain)/Phosphotyrosine-binding domain (PTB)"/>
    <property type="match status" value="1"/>
</dbReference>
<dbReference type="SUPFAM" id="SSF50729">
    <property type="entry name" value="PH domain-like"/>
    <property type="match status" value="1"/>
</dbReference>
<dbReference type="AlphaFoldDB" id="A0AA36G513"/>
<dbReference type="PROSITE" id="PS50088">
    <property type="entry name" value="ANK_REPEAT"/>
    <property type="match status" value="2"/>
</dbReference>
<dbReference type="InterPro" id="IPR001849">
    <property type="entry name" value="PH_domain"/>
</dbReference>
<dbReference type="Pfam" id="PF01412">
    <property type="entry name" value="ArfGap"/>
    <property type="match status" value="1"/>
</dbReference>
<evidence type="ECO:0000259" key="7">
    <source>
        <dbReference type="PROSITE" id="PS50003"/>
    </source>
</evidence>
<dbReference type="InterPro" id="IPR045258">
    <property type="entry name" value="ACAP1/2/3-like"/>
</dbReference>
<dbReference type="InterPro" id="IPR001164">
    <property type="entry name" value="ArfGAP_dom"/>
</dbReference>
<dbReference type="GO" id="GO:0005737">
    <property type="term" value="C:cytoplasm"/>
    <property type="evidence" value="ECO:0007669"/>
    <property type="project" value="InterPro"/>
</dbReference>
<evidence type="ECO:0000256" key="6">
    <source>
        <dbReference type="SAM" id="MobiDB-lite"/>
    </source>
</evidence>
<reference evidence="9" key="1">
    <citation type="submission" date="2023-06" db="EMBL/GenBank/DDBJ databases">
        <authorList>
            <person name="Delattre M."/>
        </authorList>
    </citation>
    <scope>NUCLEOTIDE SEQUENCE</scope>
    <source>
        <strain evidence="9">AF72</strain>
    </source>
</reference>
<feature type="compositionally biased region" description="Low complexity" evidence="6">
    <location>
        <begin position="435"/>
        <end position="447"/>
    </location>
</feature>
<name>A0AA36G513_9BILA</name>
<dbReference type="SUPFAM" id="SSF48403">
    <property type="entry name" value="Ankyrin repeat"/>
    <property type="match status" value="1"/>
</dbReference>
<keyword evidence="10" id="KW-1185">Reference proteome</keyword>
<keyword evidence="1" id="KW-0479">Metal-binding</keyword>
<feature type="non-terminal residue" evidence="9">
    <location>
        <position position="1"/>
    </location>
</feature>
<comment type="caution">
    <text evidence="9">The sequence shown here is derived from an EMBL/GenBank/DDBJ whole genome shotgun (WGS) entry which is preliminary data.</text>
</comment>
<dbReference type="InterPro" id="IPR011993">
    <property type="entry name" value="PH-like_dom_sf"/>
</dbReference>
<feature type="domain" description="PH" evidence="7">
    <location>
        <begin position="319"/>
        <end position="417"/>
    </location>
</feature>
<dbReference type="PANTHER" id="PTHR23180">
    <property type="entry name" value="CENTAURIN/ARF"/>
    <property type="match status" value="1"/>
</dbReference>
<dbReference type="PROSITE" id="PS50297">
    <property type="entry name" value="ANK_REP_REGION"/>
    <property type="match status" value="2"/>
</dbReference>
<dbReference type="Pfam" id="PF12796">
    <property type="entry name" value="Ank_2"/>
    <property type="match status" value="1"/>
</dbReference>
<evidence type="ECO:0000313" key="10">
    <source>
        <dbReference type="Proteomes" id="UP001177023"/>
    </source>
</evidence>
<dbReference type="GO" id="GO:0005096">
    <property type="term" value="F:GTPase activator activity"/>
    <property type="evidence" value="ECO:0007669"/>
    <property type="project" value="InterPro"/>
</dbReference>
<dbReference type="SUPFAM" id="SSF57863">
    <property type="entry name" value="ArfGap/RecO-like zinc finger"/>
    <property type="match status" value="1"/>
</dbReference>
<dbReference type="Gene3D" id="1.20.1270.60">
    <property type="entry name" value="Arfaptin homology (AH) domain/BAR domain"/>
    <property type="match status" value="1"/>
</dbReference>
<evidence type="ECO:0000256" key="5">
    <source>
        <dbReference type="PROSITE-ProRule" id="PRU00288"/>
    </source>
</evidence>
<feature type="repeat" description="ANK" evidence="4">
    <location>
        <begin position="680"/>
        <end position="712"/>
    </location>
</feature>
<feature type="region of interest" description="Disordered" evidence="6">
    <location>
        <begin position="796"/>
        <end position="823"/>
    </location>
</feature>
<protein>
    <submittedName>
        <fullName evidence="9">Uncharacterized protein</fullName>
    </submittedName>
</protein>
<organism evidence="9 10">
    <name type="scientific">Mesorhabditis spiculigera</name>
    <dbReference type="NCBI Taxonomy" id="96644"/>
    <lineage>
        <taxon>Eukaryota</taxon>
        <taxon>Metazoa</taxon>
        <taxon>Ecdysozoa</taxon>
        <taxon>Nematoda</taxon>
        <taxon>Chromadorea</taxon>
        <taxon>Rhabditida</taxon>
        <taxon>Rhabditina</taxon>
        <taxon>Rhabditomorpha</taxon>
        <taxon>Rhabditoidea</taxon>
        <taxon>Rhabditidae</taxon>
        <taxon>Mesorhabditinae</taxon>
        <taxon>Mesorhabditis</taxon>
    </lineage>
</organism>
<dbReference type="Pfam" id="PF16746">
    <property type="entry name" value="BAR_3"/>
    <property type="match status" value="1"/>
</dbReference>
<keyword evidence="2 5" id="KW-0863">Zinc-finger</keyword>
<dbReference type="InterPro" id="IPR027267">
    <property type="entry name" value="AH/BAR_dom_sf"/>
</dbReference>
<dbReference type="PANTHER" id="PTHR23180:SF399">
    <property type="entry name" value="BLOWN FUSE, ISOFORM A-RELATED"/>
    <property type="match status" value="1"/>
</dbReference>
<evidence type="ECO:0000313" key="9">
    <source>
        <dbReference type="EMBL" id="CAJ0573149.1"/>
    </source>
</evidence>
<feature type="region of interest" description="Disordered" evidence="6">
    <location>
        <begin position="432"/>
        <end position="476"/>
    </location>
</feature>
<dbReference type="GO" id="GO:0008270">
    <property type="term" value="F:zinc ion binding"/>
    <property type="evidence" value="ECO:0007669"/>
    <property type="project" value="UniProtKB-KW"/>
</dbReference>
<feature type="region of interest" description="Disordered" evidence="6">
    <location>
        <begin position="1"/>
        <end position="48"/>
    </location>
</feature>
<evidence type="ECO:0000256" key="3">
    <source>
        <dbReference type="ARBA" id="ARBA00022833"/>
    </source>
</evidence>
<proteinExistence type="predicted"/>
<evidence type="ECO:0000256" key="1">
    <source>
        <dbReference type="ARBA" id="ARBA00022723"/>
    </source>
</evidence>
<dbReference type="PROSITE" id="PS50003">
    <property type="entry name" value="PH_DOMAIN"/>
    <property type="match status" value="1"/>
</dbReference>
<gene>
    <name evidence="9" type="ORF">MSPICULIGERA_LOCUS11517</name>
</gene>
<keyword evidence="3" id="KW-0862">Zinc</keyword>
<feature type="compositionally biased region" description="Polar residues" evidence="6">
    <location>
        <begin position="448"/>
        <end position="459"/>
    </location>
</feature>
<dbReference type="Gene3D" id="1.10.220.150">
    <property type="entry name" value="Arf GTPase activating protein"/>
    <property type="match status" value="1"/>
</dbReference>
<evidence type="ECO:0000256" key="2">
    <source>
        <dbReference type="ARBA" id="ARBA00022771"/>
    </source>
</evidence>
<dbReference type="InterPro" id="IPR038508">
    <property type="entry name" value="ArfGAP_dom_sf"/>
</dbReference>
<dbReference type="PROSITE" id="PS50115">
    <property type="entry name" value="ARFGAP"/>
    <property type="match status" value="1"/>
</dbReference>
<dbReference type="SMART" id="SM00233">
    <property type="entry name" value="PH"/>
    <property type="match status" value="1"/>
</dbReference>
<sequence length="823" mass="89995">MKQKLGKIQVRFSRRTPSTESRSSATAPAEAIQFSDPPPAVPSSASMATTSAAYIPQPTDIDVHEAINDSPRFRGQARGHEAYFNRLESRLTEILKHFATMADLGRTYATTVYKLSISVNQLGQESFPDNALAQSTFGTLAEAYTKIVELMRGFQEESTINAYNKLQMFCRKELADVAALRTQFDNTAALTDDALTKNAASSRTKKSETLETRNALVNVGALHAHTALDFLEKINLAHAQKDLVVVDALWSFVKDTSAFFSKGHAFFDEWTAMDNGGIADAVDALTKKRDYTARQMQDIHSLVPSEMYQHPPGISLDPDVVMEGYLYKRSSNAFKTWNRRWFQIKDNKLLYIHRSGDDFHPTVMEKNLVLCIVRPAPTTIDRIGCFELVTPERSHILQADSEAVCNAWMRALQRTILNLHEASQAGYDAIRNEPSSSAHQAASESHSGTAMSGRPTTITEIPGGSPRNANGTEPVYTKIRRTPGNDRCADCGGREDVKWVSINLGVVLCIECCGVHRSLGVQVSKIRSLTMDSLDGEVTNILMSLGNDRVNAILLSGLPKKDIVPPPANERSPREVRETWIKAKYVERRFVAHGTPHKALRRKASAGVNRSASSANVASLDMTTSSTYNENLGETHSDEGGDEGHADVHDELLLAAARTGDLPEVLKNLLTGADVNALVDGTTALHAAILANHTAVVEFLLLNGAKTSLADANGDTPLHVASRNDGPLAAAMLLKRGVDRDLVNLKGETPIQIAVDKESVEIITLLRLHEMRDETDATEGVDEIISDLTRRAAEKAATMRNGAAGRSPPSISELALEKMRPEE</sequence>
<dbReference type="InterPro" id="IPR037278">
    <property type="entry name" value="ARFGAP/RecO"/>
</dbReference>
<accession>A0AA36G513</accession>
<dbReference type="SMART" id="SM00248">
    <property type="entry name" value="ANK"/>
    <property type="match status" value="3"/>
</dbReference>
<dbReference type="SMART" id="SM00105">
    <property type="entry name" value="ArfGap"/>
    <property type="match status" value="1"/>
</dbReference>